<protein>
    <submittedName>
        <fullName evidence="1">Uncharacterized protein</fullName>
    </submittedName>
</protein>
<evidence type="ECO:0000313" key="2">
    <source>
        <dbReference type="Proteomes" id="UP000634136"/>
    </source>
</evidence>
<name>A0A834X448_9FABA</name>
<dbReference type="EMBL" id="JAAIUW010000003">
    <property type="protein sequence ID" value="KAF7837903.1"/>
    <property type="molecule type" value="Genomic_DNA"/>
</dbReference>
<proteinExistence type="predicted"/>
<keyword evidence="2" id="KW-1185">Reference proteome</keyword>
<sequence>MAHQTERSVFPHFWAWAQPRFDLICARSVDSGSEEFGKTLTALTNNTTPSLKHRQTLSRRLRFLSDQKLLIIIIERSLSSDSLVYH</sequence>
<accession>A0A834X448</accession>
<reference evidence="1" key="1">
    <citation type="submission" date="2020-09" db="EMBL/GenBank/DDBJ databases">
        <title>Genome-Enabled Discovery of Anthraquinone Biosynthesis in Senna tora.</title>
        <authorList>
            <person name="Kang S.-H."/>
            <person name="Pandey R.P."/>
            <person name="Lee C.-M."/>
            <person name="Sim J.-S."/>
            <person name="Jeong J.-T."/>
            <person name="Choi B.-S."/>
            <person name="Jung M."/>
            <person name="Ginzburg D."/>
            <person name="Zhao K."/>
            <person name="Won S.Y."/>
            <person name="Oh T.-J."/>
            <person name="Yu Y."/>
            <person name="Kim N.-H."/>
            <person name="Lee O.R."/>
            <person name="Lee T.-H."/>
            <person name="Bashyal P."/>
            <person name="Kim T.-S."/>
            <person name="Lee W.-H."/>
            <person name="Kawkins C."/>
            <person name="Kim C.-K."/>
            <person name="Kim J.S."/>
            <person name="Ahn B.O."/>
            <person name="Rhee S.Y."/>
            <person name="Sohng J.K."/>
        </authorList>
    </citation>
    <scope>NUCLEOTIDE SEQUENCE</scope>
    <source>
        <tissue evidence="1">Leaf</tissue>
    </source>
</reference>
<dbReference type="Proteomes" id="UP000634136">
    <property type="component" value="Unassembled WGS sequence"/>
</dbReference>
<gene>
    <name evidence="1" type="ORF">G2W53_006385</name>
</gene>
<dbReference type="AlphaFoldDB" id="A0A834X448"/>
<comment type="caution">
    <text evidence="1">The sequence shown here is derived from an EMBL/GenBank/DDBJ whole genome shotgun (WGS) entry which is preliminary data.</text>
</comment>
<evidence type="ECO:0000313" key="1">
    <source>
        <dbReference type="EMBL" id="KAF7837903.1"/>
    </source>
</evidence>
<organism evidence="1 2">
    <name type="scientific">Senna tora</name>
    <dbReference type="NCBI Taxonomy" id="362788"/>
    <lineage>
        <taxon>Eukaryota</taxon>
        <taxon>Viridiplantae</taxon>
        <taxon>Streptophyta</taxon>
        <taxon>Embryophyta</taxon>
        <taxon>Tracheophyta</taxon>
        <taxon>Spermatophyta</taxon>
        <taxon>Magnoliopsida</taxon>
        <taxon>eudicotyledons</taxon>
        <taxon>Gunneridae</taxon>
        <taxon>Pentapetalae</taxon>
        <taxon>rosids</taxon>
        <taxon>fabids</taxon>
        <taxon>Fabales</taxon>
        <taxon>Fabaceae</taxon>
        <taxon>Caesalpinioideae</taxon>
        <taxon>Cassia clade</taxon>
        <taxon>Senna</taxon>
    </lineage>
</organism>